<dbReference type="CDD" id="cd09274">
    <property type="entry name" value="RNase_HI_RT_Ty3"/>
    <property type="match status" value="1"/>
</dbReference>
<dbReference type="InterPro" id="IPR041577">
    <property type="entry name" value="RT_RNaseH_2"/>
</dbReference>
<feature type="domain" description="Reverse transcriptase" evidence="7">
    <location>
        <begin position="403"/>
        <end position="580"/>
    </location>
</feature>
<sequence>MGRKAREILRSLAVKDEDLKTFKVVKAKFEAYFVHTKNTVYESARFNRRRQQPGETVDEFATDLHKLAERCDFDNMKGRLIRDRFVVGLLDEALSEELQVDPKLTLATALARARTSETIKQQQADLKQREGTSAETYVAAVKNKKTEQKREWNATLARRKKTASVKSCTYCAGSMHPRTSCPAKQQKCFYCQKLGHFEKACRIKNRERKLDGVTAPGCPDNGCPDNERQFLGTVTPRQSKLSAHFVTVQINGHEVKMKVDTGAEVTVVGESFPGMPRYLEKAGNLRGPSDASIDTCGKFQAEIAWKDNRCEQTVYVVKNLHMPLLGLPAINALGVVRFLDELETSDEVAKQYPGLFQGIGSIAGEHTIRLTENAIPYAVSTPRRIPIPMKQAVKEELDRLEREGMIRKVEDPTEWCAPIVPVLKPSGSVRICVDLTQLNNFVRRERLQLPTVEQIMGSFQEASVFSKLDASSGFYQIQLAESCQTLTTFITPYGRYCYRRLPFGITSAPEVFQRKFTQVLEGLDGVLNYMDDILVFGANKSEHNSRLHKVLGRLQRAGVTLNKEKCCFSVQEVSFLGMIFGAGGVRPHPEKVRAITEFPRPQNVTEVRSLLGMMNHLARFLPDAASMSAPLRSLLCKDNEWSWGPLQEQAFCKIKETISSDRCLAMYHPLYETIVSADASSYGLGAVLFQIQPSGERRPVAYASRSLTKTEQKYSQIEKEALALTWAAERFDEFLRGMKFLFETDHKPLLPLLGRDPLDAMPPRIQRFRMRLMRYSFTLTHVPGKSIATADTLSRVRANATNHTLGALTDSDVSAFVDGIVQGLPATESMLNLIRAEQQKDQECLSLLKACHHGWPRKERLPDVLRQFWPVRANISVCKNLLLKDARIIVPRSLRKEMIERIHEGHQGIVRCRAKAKESVWWPGLSKEIAKAVADCHVCASERVQFAEPMIPSETTELPWQKVGVDLFEIKRAVYLVVVDYHSRYPELALLKGDTSSEAVINHLKSIFARHGIPNTVVSDNGPQFVSFAFKHFSSVYGFKHVTTSPLFPQANGEAERMVRTIKLLLKKAEDPYISLLNYRNSPGPTGYSPAQLLMSRRLRSRIPCVQSLLKPCVVSSSWQKMDEEYRNRQKRYFDKRHAARSLPRLSAGNRVWLKDKGAPGTILRPSQTPRSYWVGTDKGAVRRNRRHLLLLPETGDDDSVPSAVQRDHHQEEIDVTPKPQVPELPAKLPATTPVKYAGVQQPSDGQASETTGHRRTTRCGRIIKTPKRLGVND</sequence>
<dbReference type="PANTHER" id="PTHR37984:SF9">
    <property type="entry name" value="INTEGRASE CATALYTIC DOMAIN-CONTAINING PROTEIN"/>
    <property type="match status" value="1"/>
</dbReference>
<keyword evidence="4" id="KW-0378">Hydrolase</keyword>
<dbReference type="GO" id="GO:0015074">
    <property type="term" value="P:DNA integration"/>
    <property type="evidence" value="ECO:0007669"/>
    <property type="project" value="InterPro"/>
</dbReference>
<accession>A0A1E1XHL3</accession>
<dbReference type="PANTHER" id="PTHR37984">
    <property type="entry name" value="PROTEIN CBG26694"/>
    <property type="match status" value="1"/>
</dbReference>
<dbReference type="PROSITE" id="PS50994">
    <property type="entry name" value="INTEGRASE"/>
    <property type="match status" value="1"/>
</dbReference>
<evidence type="ECO:0000256" key="2">
    <source>
        <dbReference type="ARBA" id="ARBA00022695"/>
    </source>
</evidence>
<keyword evidence="2" id="KW-0808">Transferase</keyword>
<dbReference type="FunFam" id="3.30.70.270:FF:000023">
    <property type="entry name" value="Pol"/>
    <property type="match status" value="1"/>
</dbReference>
<feature type="compositionally biased region" description="Polar residues" evidence="6">
    <location>
        <begin position="1241"/>
        <end position="1250"/>
    </location>
</feature>
<evidence type="ECO:0000259" key="7">
    <source>
        <dbReference type="PROSITE" id="PS50878"/>
    </source>
</evidence>
<dbReference type="SUPFAM" id="SSF53098">
    <property type="entry name" value="Ribonuclease H-like"/>
    <property type="match status" value="1"/>
</dbReference>
<dbReference type="FunFam" id="1.10.340.70:FF:000003">
    <property type="entry name" value="Protein CBG25708"/>
    <property type="match status" value="1"/>
</dbReference>
<dbReference type="Pfam" id="PF00665">
    <property type="entry name" value="rve"/>
    <property type="match status" value="1"/>
</dbReference>
<dbReference type="InterPro" id="IPR000477">
    <property type="entry name" value="RT_dom"/>
</dbReference>
<dbReference type="Gene3D" id="2.40.70.10">
    <property type="entry name" value="Acid Proteases"/>
    <property type="match status" value="1"/>
</dbReference>
<dbReference type="InterPro" id="IPR041588">
    <property type="entry name" value="Integrase_H2C2"/>
</dbReference>
<dbReference type="SUPFAM" id="SSF50630">
    <property type="entry name" value="Acid proteases"/>
    <property type="match status" value="1"/>
</dbReference>
<dbReference type="FunFam" id="3.10.20.370:FF:000001">
    <property type="entry name" value="Retrovirus-related Pol polyprotein from transposon 17.6-like protein"/>
    <property type="match status" value="1"/>
</dbReference>
<dbReference type="Gene3D" id="3.30.420.10">
    <property type="entry name" value="Ribonuclease H-like superfamily/Ribonuclease H"/>
    <property type="match status" value="1"/>
</dbReference>
<dbReference type="InterPro" id="IPR012337">
    <property type="entry name" value="RNaseH-like_sf"/>
</dbReference>
<keyword evidence="2" id="KW-0548">Nucleotidyltransferase</keyword>
<dbReference type="FunFam" id="3.30.420.10:FF:000063">
    <property type="entry name" value="Retrovirus-related Pol polyprotein from transposon 297-like Protein"/>
    <property type="match status" value="1"/>
</dbReference>
<dbReference type="EMBL" id="GFAC01000443">
    <property type="protein sequence ID" value="JAT98745.1"/>
    <property type="molecule type" value="mRNA"/>
</dbReference>
<keyword evidence="4" id="KW-0255">Endonuclease</keyword>
<dbReference type="Pfam" id="PF17919">
    <property type="entry name" value="RT_RNaseH_2"/>
    <property type="match status" value="1"/>
</dbReference>
<dbReference type="InterPro" id="IPR043502">
    <property type="entry name" value="DNA/RNA_pol_sf"/>
</dbReference>
<keyword evidence="3" id="KW-0540">Nuclease</keyword>
<proteinExistence type="evidence at transcript level"/>
<protein>
    <recommendedName>
        <fullName evidence="1">RNA-directed DNA polymerase</fullName>
        <ecNumber evidence="1">2.7.7.49</ecNumber>
    </recommendedName>
</protein>
<feature type="region of interest" description="Disordered" evidence="6">
    <location>
        <begin position="1193"/>
        <end position="1274"/>
    </location>
</feature>
<dbReference type="InterPro" id="IPR036397">
    <property type="entry name" value="RNaseH_sf"/>
</dbReference>
<dbReference type="GO" id="GO:0003676">
    <property type="term" value="F:nucleic acid binding"/>
    <property type="evidence" value="ECO:0007669"/>
    <property type="project" value="InterPro"/>
</dbReference>
<dbReference type="GO" id="GO:0042575">
    <property type="term" value="C:DNA polymerase complex"/>
    <property type="evidence" value="ECO:0007669"/>
    <property type="project" value="UniProtKB-ARBA"/>
</dbReference>
<dbReference type="CDD" id="cd01647">
    <property type="entry name" value="RT_LTR"/>
    <property type="match status" value="1"/>
</dbReference>
<dbReference type="PROSITE" id="PS50878">
    <property type="entry name" value="RT_POL"/>
    <property type="match status" value="1"/>
</dbReference>
<reference evidence="9" key="1">
    <citation type="journal article" date="2017" name="Front. Cell. Infect. Microbiol.">
        <title>The Distinct Transcriptional Response of the Midgut of Amblyomma sculptum and Amblyomma aureolatum Ticks to Rickettsia rickettsii Correlates to Their Differences in Susceptibility to Infection.</title>
        <authorList>
            <person name="Martins L.A."/>
            <person name="Galletti M.F.B.M."/>
            <person name="Ribeiro J.M."/>
            <person name="Fujita A."/>
            <person name="Costa F.B."/>
            <person name="Labruna M.B."/>
            <person name="Daffre S."/>
            <person name="Fogaca A.C."/>
        </authorList>
    </citation>
    <scope>NUCLEOTIDE SEQUENCE</scope>
</reference>
<dbReference type="GO" id="GO:0003964">
    <property type="term" value="F:RNA-directed DNA polymerase activity"/>
    <property type="evidence" value="ECO:0007669"/>
    <property type="project" value="UniProtKB-KW"/>
</dbReference>
<dbReference type="Gene3D" id="1.10.340.70">
    <property type="match status" value="1"/>
</dbReference>
<name>A0A1E1XHL3_9ACAR</name>
<dbReference type="Gene3D" id="3.10.10.10">
    <property type="entry name" value="HIV Type 1 Reverse Transcriptase, subunit A, domain 1"/>
    <property type="match status" value="1"/>
</dbReference>
<dbReference type="AlphaFoldDB" id="A0A1E1XHL3"/>
<keyword evidence="5" id="KW-0695">RNA-directed DNA polymerase</keyword>
<dbReference type="Gene3D" id="3.30.70.270">
    <property type="match status" value="2"/>
</dbReference>
<dbReference type="InterPro" id="IPR043128">
    <property type="entry name" value="Rev_trsase/Diguanyl_cyclase"/>
</dbReference>
<feature type="domain" description="Integrase catalytic" evidence="8">
    <location>
        <begin position="955"/>
        <end position="1068"/>
    </location>
</feature>
<evidence type="ECO:0000259" key="8">
    <source>
        <dbReference type="PROSITE" id="PS50994"/>
    </source>
</evidence>
<dbReference type="InterPro" id="IPR050951">
    <property type="entry name" value="Retrovirus_Pol_polyprotein"/>
</dbReference>
<dbReference type="EC" id="2.7.7.49" evidence="1"/>
<evidence type="ECO:0000256" key="5">
    <source>
        <dbReference type="ARBA" id="ARBA00022918"/>
    </source>
</evidence>
<evidence type="ECO:0000256" key="4">
    <source>
        <dbReference type="ARBA" id="ARBA00022759"/>
    </source>
</evidence>
<organism evidence="9">
    <name type="scientific">Amblyomma aureolatum</name>
    <dbReference type="NCBI Taxonomy" id="187763"/>
    <lineage>
        <taxon>Eukaryota</taxon>
        <taxon>Metazoa</taxon>
        <taxon>Ecdysozoa</taxon>
        <taxon>Arthropoda</taxon>
        <taxon>Chelicerata</taxon>
        <taxon>Arachnida</taxon>
        <taxon>Acari</taxon>
        <taxon>Parasitiformes</taxon>
        <taxon>Ixodida</taxon>
        <taxon>Ixodoidea</taxon>
        <taxon>Ixodidae</taxon>
        <taxon>Amblyomminae</taxon>
        <taxon>Amblyomma</taxon>
    </lineage>
</organism>
<dbReference type="Pfam" id="PF00078">
    <property type="entry name" value="RVT_1"/>
    <property type="match status" value="1"/>
</dbReference>
<evidence type="ECO:0000256" key="6">
    <source>
        <dbReference type="SAM" id="MobiDB-lite"/>
    </source>
</evidence>
<evidence type="ECO:0000256" key="1">
    <source>
        <dbReference type="ARBA" id="ARBA00012493"/>
    </source>
</evidence>
<dbReference type="InterPro" id="IPR021109">
    <property type="entry name" value="Peptidase_aspartic_dom_sf"/>
</dbReference>
<dbReference type="Gene3D" id="4.10.60.10">
    <property type="entry name" value="Zinc finger, CCHC-type"/>
    <property type="match status" value="1"/>
</dbReference>
<dbReference type="InterPro" id="IPR001584">
    <property type="entry name" value="Integrase_cat-core"/>
</dbReference>
<evidence type="ECO:0000256" key="3">
    <source>
        <dbReference type="ARBA" id="ARBA00022722"/>
    </source>
</evidence>
<evidence type="ECO:0000313" key="9">
    <source>
        <dbReference type="EMBL" id="JAT98745.1"/>
    </source>
</evidence>
<dbReference type="SUPFAM" id="SSF56672">
    <property type="entry name" value="DNA/RNA polymerases"/>
    <property type="match status" value="1"/>
</dbReference>
<dbReference type="Pfam" id="PF17921">
    <property type="entry name" value="Integrase_H2C2"/>
    <property type="match status" value="1"/>
</dbReference>
<dbReference type="GO" id="GO:0004519">
    <property type="term" value="F:endonuclease activity"/>
    <property type="evidence" value="ECO:0007669"/>
    <property type="project" value="UniProtKB-KW"/>
</dbReference>